<proteinExistence type="predicted"/>
<dbReference type="GO" id="GO:0032259">
    <property type="term" value="P:methylation"/>
    <property type="evidence" value="ECO:0007669"/>
    <property type="project" value="InterPro"/>
</dbReference>
<feature type="compositionally biased region" description="Basic residues" evidence="1">
    <location>
        <begin position="99"/>
        <end position="113"/>
    </location>
</feature>
<keyword evidence="4" id="KW-1185">Reference proteome</keyword>
<protein>
    <recommendedName>
        <fullName evidence="2">Ribosomal RNA methyltransferase FtsJ domain-containing protein</fullName>
    </recommendedName>
</protein>
<feature type="domain" description="Ribosomal RNA methyltransferase FtsJ" evidence="2">
    <location>
        <begin position="38"/>
        <end position="84"/>
    </location>
</feature>
<comment type="caution">
    <text evidence="3">The sequence shown here is derived from an EMBL/GenBank/DDBJ whole genome shotgun (WGS) entry which is preliminary data.</text>
</comment>
<evidence type="ECO:0000259" key="2">
    <source>
        <dbReference type="Pfam" id="PF01728"/>
    </source>
</evidence>
<dbReference type="EMBL" id="CACVBS010000041">
    <property type="protein sequence ID" value="CAA7263806.1"/>
    <property type="molecule type" value="Genomic_DNA"/>
</dbReference>
<sequence length="126" mass="14791">MAFRHTLARLAPPKLDKWLLRQYRDPEVRKHLGLKTAYRGRGAYTLLQLNHNYERFLDKKHITAVIDLGAHPGTWSQVVAGKLGWCPEPPKAPYLENRARRRRRGRRGRRRKVCPGASQFQHSFLR</sequence>
<reference evidence="3 4" key="1">
    <citation type="submission" date="2020-01" db="EMBL/GenBank/DDBJ databases">
        <authorList>
            <person name="Gupta K D."/>
        </authorList>
    </citation>
    <scope>NUCLEOTIDE SEQUENCE [LARGE SCALE GENOMIC DNA]</scope>
</reference>
<evidence type="ECO:0000313" key="3">
    <source>
        <dbReference type="EMBL" id="CAA7263806.1"/>
    </source>
</evidence>
<accession>A0A8S0WBA0</accession>
<dbReference type="AlphaFoldDB" id="A0A8S0WBA0"/>
<dbReference type="Gene3D" id="3.40.50.150">
    <property type="entry name" value="Vaccinia Virus protein VP39"/>
    <property type="match status" value="1"/>
</dbReference>
<evidence type="ECO:0000256" key="1">
    <source>
        <dbReference type="SAM" id="MobiDB-lite"/>
    </source>
</evidence>
<feature type="region of interest" description="Disordered" evidence="1">
    <location>
        <begin position="96"/>
        <end position="126"/>
    </location>
</feature>
<dbReference type="Proteomes" id="UP000467700">
    <property type="component" value="Unassembled WGS sequence"/>
</dbReference>
<dbReference type="InterPro" id="IPR002877">
    <property type="entry name" value="RNA_MeTrfase_FtsJ_dom"/>
</dbReference>
<organism evidence="3 4">
    <name type="scientific">Cyclocybe aegerita</name>
    <name type="common">Black poplar mushroom</name>
    <name type="synonym">Agrocybe aegerita</name>
    <dbReference type="NCBI Taxonomy" id="1973307"/>
    <lineage>
        <taxon>Eukaryota</taxon>
        <taxon>Fungi</taxon>
        <taxon>Dikarya</taxon>
        <taxon>Basidiomycota</taxon>
        <taxon>Agaricomycotina</taxon>
        <taxon>Agaricomycetes</taxon>
        <taxon>Agaricomycetidae</taxon>
        <taxon>Agaricales</taxon>
        <taxon>Agaricineae</taxon>
        <taxon>Bolbitiaceae</taxon>
        <taxon>Cyclocybe</taxon>
    </lineage>
</organism>
<gene>
    <name evidence="3" type="ORF">AAE3_LOCUS5979</name>
</gene>
<name>A0A8S0WBA0_CYCAE</name>
<dbReference type="GO" id="GO:0008168">
    <property type="term" value="F:methyltransferase activity"/>
    <property type="evidence" value="ECO:0007669"/>
    <property type="project" value="InterPro"/>
</dbReference>
<evidence type="ECO:0000313" key="4">
    <source>
        <dbReference type="Proteomes" id="UP000467700"/>
    </source>
</evidence>
<dbReference type="OrthoDB" id="20105at2759"/>
<dbReference type="Pfam" id="PF01728">
    <property type="entry name" value="FtsJ"/>
    <property type="match status" value="1"/>
</dbReference>
<dbReference type="InterPro" id="IPR029063">
    <property type="entry name" value="SAM-dependent_MTases_sf"/>
</dbReference>